<dbReference type="EMBL" id="JAQQWE010000002">
    <property type="protein sequence ID" value="KAK7962820.1"/>
    <property type="molecule type" value="Genomic_DNA"/>
</dbReference>
<evidence type="ECO:0000259" key="1">
    <source>
        <dbReference type="Pfam" id="PF12697"/>
    </source>
</evidence>
<dbReference type="GeneID" id="92072929"/>
<dbReference type="Proteomes" id="UP001391051">
    <property type="component" value="Unassembled WGS sequence"/>
</dbReference>
<accession>A0ABR1QS89</accession>
<dbReference type="InterPro" id="IPR000073">
    <property type="entry name" value="AB_hydrolase_1"/>
</dbReference>
<dbReference type="InterPro" id="IPR052897">
    <property type="entry name" value="Sec-Metab_Biosynth_Hydrolase"/>
</dbReference>
<reference evidence="2 3" key="1">
    <citation type="submission" date="2023-01" db="EMBL/GenBank/DDBJ databases">
        <title>Analysis of 21 Apiospora genomes using comparative genomics revels a genus with tremendous synthesis potential of carbohydrate active enzymes and secondary metabolites.</title>
        <authorList>
            <person name="Sorensen T."/>
        </authorList>
    </citation>
    <scope>NUCLEOTIDE SEQUENCE [LARGE SCALE GENOMIC DNA]</scope>
    <source>
        <strain evidence="2 3">CBS 24483</strain>
    </source>
</reference>
<dbReference type="PANTHER" id="PTHR37017:SF11">
    <property type="entry name" value="ESTERASE_LIPASE_THIOESTERASE DOMAIN-CONTAINING PROTEIN"/>
    <property type="match status" value="1"/>
</dbReference>
<dbReference type="InterPro" id="IPR029058">
    <property type="entry name" value="AB_hydrolase_fold"/>
</dbReference>
<gene>
    <name evidence="2" type="ORF">PG986_003645</name>
</gene>
<sequence>MDLCAVPAGVPPEGQSPNFVNPHTLMAEEIGILQASLPAESLVPTAVDENGWIYYPNLTRSAQLSFTDFPLEEGIVWAKKLVKHSAASFATPLTYSGYKDVPVSYLLCTGDRTIPAGIQQKGIDMVERETGRVVDVTRIDSDHVAPLSHPEAVVEWMLKLAKAG</sequence>
<evidence type="ECO:0000313" key="2">
    <source>
        <dbReference type="EMBL" id="KAK7962820.1"/>
    </source>
</evidence>
<protein>
    <recommendedName>
        <fullName evidence="1">AB hydrolase-1 domain-containing protein</fullName>
    </recommendedName>
</protein>
<name>A0ABR1QS89_9PEZI</name>
<feature type="domain" description="AB hydrolase-1" evidence="1">
    <location>
        <begin position="38"/>
        <end position="155"/>
    </location>
</feature>
<comment type="caution">
    <text evidence="2">The sequence shown here is derived from an EMBL/GenBank/DDBJ whole genome shotgun (WGS) entry which is preliminary data.</text>
</comment>
<proteinExistence type="predicted"/>
<evidence type="ECO:0000313" key="3">
    <source>
        <dbReference type="Proteomes" id="UP001391051"/>
    </source>
</evidence>
<dbReference type="RefSeq" id="XP_066704931.1">
    <property type="nucleotide sequence ID" value="XM_066839867.1"/>
</dbReference>
<keyword evidence="3" id="KW-1185">Reference proteome</keyword>
<dbReference type="Pfam" id="PF12697">
    <property type="entry name" value="Abhydrolase_6"/>
    <property type="match status" value="1"/>
</dbReference>
<dbReference type="PANTHER" id="PTHR37017">
    <property type="entry name" value="AB HYDROLASE-1 DOMAIN-CONTAINING PROTEIN-RELATED"/>
    <property type="match status" value="1"/>
</dbReference>
<dbReference type="Gene3D" id="3.40.50.1820">
    <property type="entry name" value="alpha/beta hydrolase"/>
    <property type="match status" value="1"/>
</dbReference>
<organism evidence="2 3">
    <name type="scientific">Apiospora aurea</name>
    <dbReference type="NCBI Taxonomy" id="335848"/>
    <lineage>
        <taxon>Eukaryota</taxon>
        <taxon>Fungi</taxon>
        <taxon>Dikarya</taxon>
        <taxon>Ascomycota</taxon>
        <taxon>Pezizomycotina</taxon>
        <taxon>Sordariomycetes</taxon>
        <taxon>Xylariomycetidae</taxon>
        <taxon>Amphisphaeriales</taxon>
        <taxon>Apiosporaceae</taxon>
        <taxon>Apiospora</taxon>
    </lineage>
</organism>